<dbReference type="GO" id="GO:0032259">
    <property type="term" value="P:methylation"/>
    <property type="evidence" value="ECO:0007669"/>
    <property type="project" value="UniProtKB-KW"/>
</dbReference>
<organism evidence="1 2">
    <name type="scientific">Jimgerdemannia flammicorona</name>
    <dbReference type="NCBI Taxonomy" id="994334"/>
    <lineage>
        <taxon>Eukaryota</taxon>
        <taxon>Fungi</taxon>
        <taxon>Fungi incertae sedis</taxon>
        <taxon>Mucoromycota</taxon>
        <taxon>Mucoromycotina</taxon>
        <taxon>Endogonomycetes</taxon>
        <taxon>Endogonales</taxon>
        <taxon>Endogonaceae</taxon>
        <taxon>Jimgerdemannia</taxon>
    </lineage>
</organism>
<dbReference type="Pfam" id="PF13649">
    <property type="entry name" value="Methyltransf_25"/>
    <property type="match status" value="1"/>
</dbReference>
<reference evidence="1 2" key="1">
    <citation type="journal article" date="2018" name="New Phytol.">
        <title>Phylogenomics of Endogonaceae and evolution of mycorrhizas within Mucoromycota.</title>
        <authorList>
            <person name="Chang Y."/>
            <person name="Desiro A."/>
            <person name="Na H."/>
            <person name="Sandor L."/>
            <person name="Lipzen A."/>
            <person name="Clum A."/>
            <person name="Barry K."/>
            <person name="Grigoriev I.V."/>
            <person name="Martin F.M."/>
            <person name="Stajich J.E."/>
            <person name="Smith M.E."/>
            <person name="Bonito G."/>
            <person name="Spatafora J.W."/>
        </authorList>
    </citation>
    <scope>NUCLEOTIDE SEQUENCE [LARGE SCALE GENOMIC DNA]</scope>
    <source>
        <strain evidence="1 2">GMNB39</strain>
    </source>
</reference>
<evidence type="ECO:0000313" key="1">
    <source>
        <dbReference type="EMBL" id="RUP48322.1"/>
    </source>
</evidence>
<keyword evidence="1" id="KW-0489">Methyltransferase</keyword>
<dbReference type="Gene3D" id="3.40.50.150">
    <property type="entry name" value="Vaccinia Virus protein VP39"/>
    <property type="match status" value="1"/>
</dbReference>
<gene>
    <name evidence="1" type="ORF">BC936DRAFT_144710</name>
</gene>
<dbReference type="InterPro" id="IPR041698">
    <property type="entry name" value="Methyltransf_25"/>
</dbReference>
<dbReference type="OrthoDB" id="2013972at2759"/>
<evidence type="ECO:0000313" key="2">
    <source>
        <dbReference type="Proteomes" id="UP000268093"/>
    </source>
</evidence>
<dbReference type="CDD" id="cd02440">
    <property type="entry name" value="AdoMet_MTases"/>
    <property type="match status" value="1"/>
</dbReference>
<dbReference type="GO" id="GO:0008168">
    <property type="term" value="F:methyltransferase activity"/>
    <property type="evidence" value="ECO:0007669"/>
    <property type="project" value="UniProtKB-KW"/>
</dbReference>
<protein>
    <submittedName>
        <fullName evidence="1">S-adenosyl-L-methionine-dependent methyltransferase</fullName>
    </submittedName>
</protein>
<comment type="caution">
    <text evidence="1">The sequence shown here is derived from an EMBL/GenBank/DDBJ whole genome shotgun (WGS) entry which is preliminary data.</text>
</comment>
<sequence length="310" mass="35136">MGQPLSRPRRLSSQQPRTPCPPPLLDSALPNGFRWLDGKGYKEDGNPAYPSINYSSANDIIHYLIRFVFQANHMIPLHEHLTRGIRVLDVGCKAGIWSIEMASNYAASKFTGCDMFDASSTPATGKLENVQFCVADTLKGLPFPNGSFDYVFQRLQARTFRVAEWPAVIEELIRVTKPGGWIEVVDTDCLLYCGGPRTTEFHAKLHTMLRMRDIDPKIVSNLWRQFESSGMQNIVHDHRSIPVGWGPPIFGADSAQNTKNYFQSTKPMLTFTLGLNDDQYDTLMKEAAIELDQYKTYWNIEFTYCQKPPS</sequence>
<dbReference type="Proteomes" id="UP000268093">
    <property type="component" value="Unassembled WGS sequence"/>
</dbReference>
<name>A0A433DBV6_9FUNG</name>
<accession>A0A433DBV6</accession>
<dbReference type="EMBL" id="RBNI01003473">
    <property type="protein sequence ID" value="RUP48322.1"/>
    <property type="molecule type" value="Genomic_DNA"/>
</dbReference>
<dbReference type="InterPro" id="IPR029063">
    <property type="entry name" value="SAM-dependent_MTases_sf"/>
</dbReference>
<keyword evidence="2" id="KW-1185">Reference proteome</keyword>
<dbReference type="SUPFAM" id="SSF53335">
    <property type="entry name" value="S-adenosyl-L-methionine-dependent methyltransferases"/>
    <property type="match status" value="1"/>
</dbReference>
<dbReference type="PANTHER" id="PTHR43591">
    <property type="entry name" value="METHYLTRANSFERASE"/>
    <property type="match status" value="1"/>
</dbReference>
<keyword evidence="1" id="KW-0808">Transferase</keyword>
<proteinExistence type="predicted"/>